<reference evidence="4" key="1">
    <citation type="journal article" date="2019" name="Int. J. Syst. Evol. Microbiol.">
        <title>The Global Catalogue of Microorganisms (GCM) 10K type strain sequencing project: providing services to taxonomists for standard genome sequencing and annotation.</title>
        <authorList>
            <consortium name="The Broad Institute Genomics Platform"/>
            <consortium name="The Broad Institute Genome Sequencing Center for Infectious Disease"/>
            <person name="Wu L."/>
            <person name="Ma J."/>
        </authorList>
    </citation>
    <scope>NUCLEOTIDE SEQUENCE [LARGE SCALE GENOMIC DNA]</scope>
    <source>
        <strain evidence="4">CGMCC 4.7400</strain>
    </source>
</reference>
<accession>A0ABW2WDR3</accession>
<evidence type="ECO:0000313" key="4">
    <source>
        <dbReference type="Proteomes" id="UP001597023"/>
    </source>
</evidence>
<dbReference type="SUPFAM" id="SSF53092">
    <property type="entry name" value="Creatinase/prolidase N-terminal domain"/>
    <property type="match status" value="1"/>
</dbReference>
<dbReference type="Proteomes" id="UP001597023">
    <property type="component" value="Unassembled WGS sequence"/>
</dbReference>
<dbReference type="PANTHER" id="PTHR46112:SF3">
    <property type="entry name" value="AMINOPEPTIDASE YPDF"/>
    <property type="match status" value="1"/>
</dbReference>
<evidence type="ECO:0000259" key="1">
    <source>
        <dbReference type="Pfam" id="PF00557"/>
    </source>
</evidence>
<name>A0ABW2WDR3_9ACTN</name>
<dbReference type="InterPro" id="IPR036005">
    <property type="entry name" value="Creatinase/aminopeptidase-like"/>
</dbReference>
<dbReference type="InterPro" id="IPR050659">
    <property type="entry name" value="Peptidase_M24B"/>
</dbReference>
<comment type="caution">
    <text evidence="3">The sequence shown here is derived from an EMBL/GenBank/DDBJ whole genome shotgun (WGS) entry which is preliminary data.</text>
</comment>
<dbReference type="EMBL" id="JBHTEB010000001">
    <property type="protein sequence ID" value="MFD0316233.1"/>
    <property type="molecule type" value="Genomic_DNA"/>
</dbReference>
<evidence type="ECO:0000259" key="2">
    <source>
        <dbReference type="Pfam" id="PF01321"/>
    </source>
</evidence>
<organism evidence="3 4">
    <name type="scientific">Streptomyces flavalbus</name>
    <dbReference type="NCBI Taxonomy" id="2665155"/>
    <lineage>
        <taxon>Bacteria</taxon>
        <taxon>Bacillati</taxon>
        <taxon>Actinomycetota</taxon>
        <taxon>Actinomycetes</taxon>
        <taxon>Kitasatosporales</taxon>
        <taxon>Streptomycetaceae</taxon>
        <taxon>Streptomyces</taxon>
    </lineage>
</organism>
<dbReference type="RefSeq" id="WP_381610640.1">
    <property type="nucleotide sequence ID" value="NZ_JBHTEB010000001.1"/>
</dbReference>
<gene>
    <name evidence="3" type="ORF">ACFQZ6_18830</name>
</gene>
<sequence length="381" mass="39691">MATTATPDTSDTTAFTEADYAARMARAAHDAVVAGLAGLLLTAGPDLVRLCGHRPRPGTGRLTLLLLVPEAEPRLLVPETERAAAEASPGAGAVRITDWRDGQNPYSAAAGLLRPSGHYGVCEVTWATHLTALRETLPLTTFRPLDAVLPLLRAVKDAHEVARMAAAGAASDAVYEEILAARFTGRTETEVAAELARRLRAHGYGRVDVTVVGSGPNGADPAHTAGERVIGPGDMVVLGFGGLRDGYGSDATRTVHVGEPTAQERELHEVVRAAHRAAVAAVRPGVPCQEVDRAARTVIEEAGYGAYRVPCTGHGVGITVDEPPYLTAEEPQPLLTGMCLAVVPSLGLPGRFGARLETTVACTATGARPLTRAPQTLAVVA</sequence>
<dbReference type="Pfam" id="PF01321">
    <property type="entry name" value="Creatinase_N"/>
    <property type="match status" value="1"/>
</dbReference>
<dbReference type="SUPFAM" id="SSF55920">
    <property type="entry name" value="Creatinase/aminopeptidase"/>
    <property type="match status" value="1"/>
</dbReference>
<keyword evidence="4" id="KW-1185">Reference proteome</keyword>
<dbReference type="PANTHER" id="PTHR46112">
    <property type="entry name" value="AMINOPEPTIDASE"/>
    <property type="match status" value="1"/>
</dbReference>
<dbReference type="InterPro" id="IPR000994">
    <property type="entry name" value="Pept_M24"/>
</dbReference>
<feature type="domain" description="Creatinase N-terminal" evidence="2">
    <location>
        <begin position="24"/>
        <end position="155"/>
    </location>
</feature>
<proteinExistence type="predicted"/>
<evidence type="ECO:0000313" key="3">
    <source>
        <dbReference type="EMBL" id="MFD0316233.1"/>
    </source>
</evidence>
<dbReference type="InterPro" id="IPR029149">
    <property type="entry name" value="Creatin/AminoP/Spt16_N"/>
</dbReference>
<dbReference type="Gene3D" id="3.40.350.10">
    <property type="entry name" value="Creatinase/prolidase N-terminal domain"/>
    <property type="match status" value="1"/>
</dbReference>
<dbReference type="Gene3D" id="3.90.230.10">
    <property type="entry name" value="Creatinase/methionine aminopeptidase superfamily"/>
    <property type="match status" value="1"/>
</dbReference>
<protein>
    <submittedName>
        <fullName evidence="3">M24 family metallopeptidase</fullName>
    </submittedName>
</protein>
<feature type="domain" description="Peptidase M24" evidence="1">
    <location>
        <begin position="163"/>
        <end position="363"/>
    </location>
</feature>
<dbReference type="Pfam" id="PF00557">
    <property type="entry name" value="Peptidase_M24"/>
    <property type="match status" value="1"/>
</dbReference>
<dbReference type="InterPro" id="IPR000587">
    <property type="entry name" value="Creatinase_N"/>
</dbReference>